<dbReference type="AlphaFoldDB" id="A0AAD7D3F0"/>
<protein>
    <submittedName>
        <fullName evidence="1">Uncharacterized protein</fullName>
    </submittedName>
</protein>
<dbReference type="EMBL" id="JARKIE010000140">
    <property type="protein sequence ID" value="KAJ7677258.1"/>
    <property type="molecule type" value="Genomic_DNA"/>
</dbReference>
<evidence type="ECO:0000313" key="2">
    <source>
        <dbReference type="Proteomes" id="UP001221757"/>
    </source>
</evidence>
<name>A0AAD7D3F0_MYCRO</name>
<proteinExistence type="predicted"/>
<evidence type="ECO:0000313" key="1">
    <source>
        <dbReference type="EMBL" id="KAJ7677258.1"/>
    </source>
</evidence>
<organism evidence="1 2">
    <name type="scientific">Mycena rosella</name>
    <name type="common">Pink bonnet</name>
    <name type="synonym">Agaricus rosellus</name>
    <dbReference type="NCBI Taxonomy" id="1033263"/>
    <lineage>
        <taxon>Eukaryota</taxon>
        <taxon>Fungi</taxon>
        <taxon>Dikarya</taxon>
        <taxon>Basidiomycota</taxon>
        <taxon>Agaricomycotina</taxon>
        <taxon>Agaricomycetes</taxon>
        <taxon>Agaricomycetidae</taxon>
        <taxon>Agaricales</taxon>
        <taxon>Marasmiineae</taxon>
        <taxon>Mycenaceae</taxon>
        <taxon>Mycena</taxon>
    </lineage>
</organism>
<accession>A0AAD7D3F0</accession>
<keyword evidence="2" id="KW-1185">Reference proteome</keyword>
<dbReference type="Proteomes" id="UP001221757">
    <property type="component" value="Unassembled WGS sequence"/>
</dbReference>
<comment type="caution">
    <text evidence="1">The sequence shown here is derived from an EMBL/GenBank/DDBJ whole genome shotgun (WGS) entry which is preliminary data.</text>
</comment>
<sequence>MLDVDFRLRSCCRVVENEPSNVNRWTLTFPAIHGGRVRTSEPASHYGYYPRHRASPALRQYFPEDARRSRRGRVQPAFPAVALLYWCHMLLGAIPRCLEQYLDGDPGRSALTPGLLPFFENTIELLLLPDGWEPDGRLCFQHPEILHGRDTQTLQELARSIVAHLRPSHDNRQACAEYGALSSLVVDAAVDTFDVQHAEIEDVVEFCFDFGVPDATYERLLTRLLYAPQGTSTAQHVGKVLVPVLWQLQETLARRNLGLRTAIQSNVVPKTLSSGAMERLRKNYVQDESQLSTSAVDSLGFKWATLKTGKPHTLMGCWRQVSKVGLWYEKNWTGKRLLGLLGNTETQRETLGQNYDGVIAAIEGVPDARPLWRTWM</sequence>
<reference evidence="1" key="1">
    <citation type="submission" date="2023-03" db="EMBL/GenBank/DDBJ databases">
        <title>Massive genome expansion in bonnet fungi (Mycena s.s.) driven by repeated elements and novel gene families across ecological guilds.</title>
        <authorList>
            <consortium name="Lawrence Berkeley National Laboratory"/>
            <person name="Harder C.B."/>
            <person name="Miyauchi S."/>
            <person name="Viragh M."/>
            <person name="Kuo A."/>
            <person name="Thoen E."/>
            <person name="Andreopoulos B."/>
            <person name="Lu D."/>
            <person name="Skrede I."/>
            <person name="Drula E."/>
            <person name="Henrissat B."/>
            <person name="Morin E."/>
            <person name="Kohler A."/>
            <person name="Barry K."/>
            <person name="LaButti K."/>
            <person name="Morin E."/>
            <person name="Salamov A."/>
            <person name="Lipzen A."/>
            <person name="Mereny Z."/>
            <person name="Hegedus B."/>
            <person name="Baldrian P."/>
            <person name="Stursova M."/>
            <person name="Weitz H."/>
            <person name="Taylor A."/>
            <person name="Grigoriev I.V."/>
            <person name="Nagy L.G."/>
            <person name="Martin F."/>
            <person name="Kauserud H."/>
        </authorList>
    </citation>
    <scope>NUCLEOTIDE SEQUENCE</scope>
    <source>
        <strain evidence="1">CBHHK067</strain>
    </source>
</reference>
<gene>
    <name evidence="1" type="ORF">B0H17DRAFT_1182629</name>
</gene>